<name>A0A427T7J7_9PSEU</name>
<feature type="domain" description="N-acetyltransferase" evidence="1">
    <location>
        <begin position="91"/>
        <end position="226"/>
    </location>
</feature>
<organism evidence="2 3">
    <name type="scientific">Amycolatopsis eburnea</name>
    <dbReference type="NCBI Taxonomy" id="2267691"/>
    <lineage>
        <taxon>Bacteria</taxon>
        <taxon>Bacillati</taxon>
        <taxon>Actinomycetota</taxon>
        <taxon>Actinomycetes</taxon>
        <taxon>Pseudonocardiales</taxon>
        <taxon>Pseudonocardiaceae</taxon>
        <taxon>Amycolatopsis</taxon>
    </lineage>
</organism>
<dbReference type="Proteomes" id="UP000267081">
    <property type="component" value="Unassembled WGS sequence"/>
</dbReference>
<dbReference type="SUPFAM" id="SSF55729">
    <property type="entry name" value="Acyl-CoA N-acyltransferases (Nat)"/>
    <property type="match status" value="1"/>
</dbReference>
<evidence type="ECO:0000313" key="3">
    <source>
        <dbReference type="Proteomes" id="UP000267081"/>
    </source>
</evidence>
<dbReference type="OrthoDB" id="3611723at2"/>
<keyword evidence="2" id="KW-0808">Transferase</keyword>
<dbReference type="AlphaFoldDB" id="A0A427T7J7"/>
<sequence>MDCVRSLDDAPVERGETVTRRQVIGEAVRSGARGEFGALIPVRPAVKEIKTCLRGHWLILDLYDKLAPFSQRYRLHGWLCEVCRGQEACEPDARRLAEWALLDVTVQHPPDAAPTGGLVLVAHPPAAGTLAGRIALHLDGTEVGSVTASPCGKCRTATLDYVHVAADYRRLGFGRTLVAAAVARAPSYRWTAPLPDGPVAQSFRARIAMRRAGPPCAHVGGAELRR</sequence>
<dbReference type="PROSITE" id="PS51186">
    <property type="entry name" value="GNAT"/>
    <property type="match status" value="1"/>
</dbReference>
<dbReference type="EMBL" id="RSEC01000048">
    <property type="protein sequence ID" value="RSD16340.1"/>
    <property type="molecule type" value="Genomic_DNA"/>
</dbReference>
<dbReference type="Pfam" id="PF00583">
    <property type="entry name" value="Acetyltransf_1"/>
    <property type="match status" value="1"/>
</dbReference>
<evidence type="ECO:0000313" key="2">
    <source>
        <dbReference type="EMBL" id="RSD16340.1"/>
    </source>
</evidence>
<accession>A0A427T7J7</accession>
<keyword evidence="3" id="KW-1185">Reference proteome</keyword>
<comment type="caution">
    <text evidence="2">The sequence shown here is derived from an EMBL/GenBank/DDBJ whole genome shotgun (WGS) entry which is preliminary data.</text>
</comment>
<dbReference type="GO" id="GO:0016747">
    <property type="term" value="F:acyltransferase activity, transferring groups other than amino-acyl groups"/>
    <property type="evidence" value="ECO:0007669"/>
    <property type="project" value="InterPro"/>
</dbReference>
<evidence type="ECO:0000259" key="1">
    <source>
        <dbReference type="PROSITE" id="PS51186"/>
    </source>
</evidence>
<dbReference type="InterPro" id="IPR016181">
    <property type="entry name" value="Acyl_CoA_acyltransferase"/>
</dbReference>
<protein>
    <submittedName>
        <fullName evidence="2">N-acetyltransferase</fullName>
    </submittedName>
</protein>
<dbReference type="InterPro" id="IPR000182">
    <property type="entry name" value="GNAT_dom"/>
</dbReference>
<proteinExistence type="predicted"/>
<dbReference type="CDD" id="cd04301">
    <property type="entry name" value="NAT_SF"/>
    <property type="match status" value="1"/>
</dbReference>
<reference evidence="2 3" key="1">
    <citation type="submission" date="2018-12" db="EMBL/GenBank/DDBJ databases">
        <title>Amycolatopsis eburnea sp. nov. actinomycete associate with arbuscular mycorrhiza fungal spore.</title>
        <authorList>
            <person name="Lumyong S."/>
            <person name="Chaiya L."/>
        </authorList>
    </citation>
    <scope>NUCLEOTIDE SEQUENCE [LARGE SCALE GENOMIC DNA]</scope>
    <source>
        <strain evidence="2 3">GLM-1</strain>
    </source>
</reference>
<dbReference type="Gene3D" id="3.40.630.30">
    <property type="match status" value="1"/>
</dbReference>
<gene>
    <name evidence="2" type="ORF">EIY87_22055</name>
</gene>